<organism evidence="3 4">
    <name type="scientific">Candidatus Scatocola faecipullorum</name>
    <dbReference type="NCBI Taxonomy" id="2840917"/>
    <lineage>
        <taxon>Bacteria</taxon>
        <taxon>Pseudomonadati</taxon>
        <taxon>Pseudomonadota</taxon>
        <taxon>Alphaproteobacteria</taxon>
        <taxon>Rhodospirillales</taxon>
        <taxon>Rhodospirillaceae</taxon>
        <taxon>Rhodospirillaceae incertae sedis</taxon>
        <taxon>Candidatus Scatocola</taxon>
    </lineage>
</organism>
<feature type="transmembrane region" description="Helical" evidence="1">
    <location>
        <begin position="33"/>
        <end position="50"/>
    </location>
</feature>
<keyword evidence="1" id="KW-1133">Transmembrane helix</keyword>
<feature type="domain" description="TNase-like" evidence="2">
    <location>
        <begin position="183"/>
        <end position="299"/>
    </location>
</feature>
<gene>
    <name evidence="3" type="ORF">IAD20_02385</name>
</gene>
<dbReference type="Gene3D" id="2.40.50.90">
    <property type="match status" value="1"/>
</dbReference>
<reference evidence="3" key="2">
    <citation type="journal article" date="2021" name="PeerJ">
        <title>Extensive microbial diversity within the chicken gut microbiome revealed by metagenomics and culture.</title>
        <authorList>
            <person name="Gilroy R."/>
            <person name="Ravi A."/>
            <person name="Getino M."/>
            <person name="Pursley I."/>
            <person name="Horton D.L."/>
            <person name="Alikhan N.F."/>
            <person name="Baker D."/>
            <person name="Gharbi K."/>
            <person name="Hall N."/>
            <person name="Watson M."/>
            <person name="Adriaenssens E.M."/>
            <person name="Foster-Nyarko E."/>
            <person name="Jarju S."/>
            <person name="Secka A."/>
            <person name="Antonio M."/>
            <person name="Oren A."/>
            <person name="Chaudhuri R.R."/>
            <person name="La Ragione R."/>
            <person name="Hildebrand F."/>
            <person name="Pallen M.J."/>
        </authorList>
    </citation>
    <scope>NUCLEOTIDE SEQUENCE</scope>
    <source>
        <strain evidence="3">ChiW3-316</strain>
    </source>
</reference>
<dbReference type="PROSITE" id="PS50830">
    <property type="entry name" value="TNASE_3"/>
    <property type="match status" value="1"/>
</dbReference>
<evidence type="ECO:0000313" key="4">
    <source>
        <dbReference type="Proteomes" id="UP000824107"/>
    </source>
</evidence>
<evidence type="ECO:0000259" key="2">
    <source>
        <dbReference type="PROSITE" id="PS50830"/>
    </source>
</evidence>
<name>A0A9D1M3G9_9PROT</name>
<evidence type="ECO:0000256" key="1">
    <source>
        <dbReference type="SAM" id="Phobius"/>
    </source>
</evidence>
<accession>A0A9D1M3G9</accession>
<dbReference type="Pfam" id="PF00565">
    <property type="entry name" value="SNase"/>
    <property type="match status" value="1"/>
</dbReference>
<reference evidence="3" key="1">
    <citation type="submission" date="2020-10" db="EMBL/GenBank/DDBJ databases">
        <authorList>
            <person name="Gilroy R."/>
        </authorList>
    </citation>
    <scope>NUCLEOTIDE SEQUENCE</scope>
    <source>
        <strain evidence="3">ChiW3-316</strain>
    </source>
</reference>
<dbReference type="SMART" id="SM00318">
    <property type="entry name" value="SNc"/>
    <property type="match status" value="1"/>
</dbReference>
<protein>
    <submittedName>
        <fullName evidence="3">Thermonuclease family protein</fullName>
    </submittedName>
</protein>
<evidence type="ECO:0000313" key="3">
    <source>
        <dbReference type="EMBL" id="HIU52908.1"/>
    </source>
</evidence>
<comment type="caution">
    <text evidence="3">The sequence shown here is derived from an EMBL/GenBank/DDBJ whole genome shotgun (WGS) entry which is preliminary data.</text>
</comment>
<feature type="transmembrane region" description="Helical" evidence="1">
    <location>
        <begin position="62"/>
        <end position="80"/>
    </location>
</feature>
<sequence>MLFLKKFLLGLGALVLILVGGSGTQSSNLILQGGGFVGLIIGLVALYIFTKMAWRAMGCLPSFLVVIGIIVFILYAIGAFNNGIGGVGQSLQTFLGRQQQAMMSAQQQNGGQPMLDDGEYAPALDENFDTGIGENAYQRQQPSQPAQGNAFQQFMSSLGGAGQARNDQGFNPQALPSFTSPARVINGDTLQIQGRYFKLYGIDAPEANQTCADKTGRSYNCGRQAALWLKGWIGDNPLDCRIMQQDKKGNMVGTCALGEYDLGAALVNAGWAVAYTKYTDIYVPYEQQAQLNGNGLWQGKFYKPWDWRALQAQKPKIKVIKPKKRRENFLGL</sequence>
<dbReference type="SUPFAM" id="SSF50199">
    <property type="entry name" value="Staphylococcal nuclease"/>
    <property type="match status" value="1"/>
</dbReference>
<proteinExistence type="predicted"/>
<dbReference type="InterPro" id="IPR035437">
    <property type="entry name" value="SNase_OB-fold_sf"/>
</dbReference>
<dbReference type="Proteomes" id="UP000824107">
    <property type="component" value="Unassembled WGS sequence"/>
</dbReference>
<dbReference type="PANTHER" id="PTHR12302:SF26">
    <property type="entry name" value="BLR1266 PROTEIN"/>
    <property type="match status" value="1"/>
</dbReference>
<keyword evidence="1" id="KW-0472">Membrane</keyword>
<keyword evidence="1" id="KW-0812">Transmembrane</keyword>
<dbReference type="AlphaFoldDB" id="A0A9D1M3G9"/>
<dbReference type="EMBL" id="DVNC01000021">
    <property type="protein sequence ID" value="HIU52908.1"/>
    <property type="molecule type" value="Genomic_DNA"/>
</dbReference>
<dbReference type="InterPro" id="IPR016071">
    <property type="entry name" value="Staphylococal_nuclease_OB-fold"/>
</dbReference>
<dbReference type="PANTHER" id="PTHR12302">
    <property type="entry name" value="EBNA2 BINDING PROTEIN P100"/>
    <property type="match status" value="1"/>
</dbReference>